<feature type="transmembrane region" description="Helical" evidence="5">
    <location>
        <begin position="117"/>
        <end position="135"/>
    </location>
</feature>
<keyword evidence="4 5" id="KW-0472">Membrane</keyword>
<proteinExistence type="predicted"/>
<dbReference type="InterPro" id="IPR036259">
    <property type="entry name" value="MFS_trans_sf"/>
</dbReference>
<keyword evidence="2 5" id="KW-0812">Transmembrane</keyword>
<dbReference type="GO" id="GO:0005886">
    <property type="term" value="C:plasma membrane"/>
    <property type="evidence" value="ECO:0007669"/>
    <property type="project" value="TreeGrafter"/>
</dbReference>
<dbReference type="AlphaFoldDB" id="A0A382LKD0"/>
<evidence type="ECO:0000256" key="1">
    <source>
        <dbReference type="ARBA" id="ARBA00004141"/>
    </source>
</evidence>
<protein>
    <recommendedName>
        <fullName evidence="6">Major facilitator superfamily (MFS) profile domain-containing protein</fullName>
    </recommendedName>
</protein>
<feature type="transmembrane region" description="Helical" evidence="5">
    <location>
        <begin position="12"/>
        <end position="33"/>
    </location>
</feature>
<feature type="transmembrane region" description="Helical" evidence="5">
    <location>
        <begin position="54"/>
        <end position="77"/>
    </location>
</feature>
<evidence type="ECO:0000256" key="5">
    <source>
        <dbReference type="SAM" id="Phobius"/>
    </source>
</evidence>
<dbReference type="PANTHER" id="PTHR23501:SF197">
    <property type="entry name" value="COMD"/>
    <property type="match status" value="1"/>
</dbReference>
<evidence type="ECO:0000256" key="2">
    <source>
        <dbReference type="ARBA" id="ARBA00022692"/>
    </source>
</evidence>
<feature type="transmembrane region" description="Helical" evidence="5">
    <location>
        <begin position="190"/>
        <end position="209"/>
    </location>
</feature>
<sequence length="311" mass="32355">GLSWGGVQYGWGSPQVISALTVGVVASAFLIVVELKASNPTLELALFQERMVSIGLVLTLLTGFAMFGAIIFVPLYFQGVLGASATSSGTFLTPMMLGVVFGATLSGQVLSRTGGHFRIQGLVGIFVLAVGVFLFTTLGNEASFVRAVIYIIILGVGLGSTFPTLTIAVQNFTPPRSIGAATSLTQFARTIGGLIGLSTLGSVLSSRFVERLESDIDQAGIVVPPAVLENLKSNPRALVDSEAGASMLENLGSNVPPDTLANVVGLMKGSLSGAIDDVFNVSLIVLLISLAVTVLLNKTGFRKRDDPEPQP</sequence>
<name>A0A382LKD0_9ZZZZ</name>
<feature type="non-terminal residue" evidence="7">
    <location>
        <position position="1"/>
    </location>
</feature>
<dbReference type="EMBL" id="UINC01087574">
    <property type="protein sequence ID" value="SVC37046.1"/>
    <property type="molecule type" value="Genomic_DNA"/>
</dbReference>
<organism evidence="7">
    <name type="scientific">marine metagenome</name>
    <dbReference type="NCBI Taxonomy" id="408172"/>
    <lineage>
        <taxon>unclassified sequences</taxon>
        <taxon>metagenomes</taxon>
        <taxon>ecological metagenomes</taxon>
    </lineage>
</organism>
<dbReference type="SUPFAM" id="SSF103473">
    <property type="entry name" value="MFS general substrate transporter"/>
    <property type="match status" value="1"/>
</dbReference>
<feature type="domain" description="Major facilitator superfamily (MFS) profile" evidence="6">
    <location>
        <begin position="1"/>
        <end position="301"/>
    </location>
</feature>
<accession>A0A382LKD0</accession>
<dbReference type="Pfam" id="PF07690">
    <property type="entry name" value="MFS_1"/>
    <property type="match status" value="1"/>
</dbReference>
<comment type="subcellular location">
    <subcellularLocation>
        <location evidence="1">Membrane</location>
        <topology evidence="1">Multi-pass membrane protein</topology>
    </subcellularLocation>
</comment>
<evidence type="ECO:0000256" key="4">
    <source>
        <dbReference type="ARBA" id="ARBA00023136"/>
    </source>
</evidence>
<reference evidence="7" key="1">
    <citation type="submission" date="2018-05" db="EMBL/GenBank/DDBJ databases">
        <authorList>
            <person name="Lanie J.A."/>
            <person name="Ng W.-L."/>
            <person name="Kazmierczak K.M."/>
            <person name="Andrzejewski T.M."/>
            <person name="Davidsen T.M."/>
            <person name="Wayne K.J."/>
            <person name="Tettelin H."/>
            <person name="Glass J.I."/>
            <person name="Rusch D."/>
            <person name="Podicherti R."/>
            <person name="Tsui H.-C.T."/>
            <person name="Winkler M.E."/>
        </authorList>
    </citation>
    <scope>NUCLEOTIDE SEQUENCE</scope>
</reference>
<dbReference type="GO" id="GO:0022857">
    <property type="term" value="F:transmembrane transporter activity"/>
    <property type="evidence" value="ECO:0007669"/>
    <property type="project" value="InterPro"/>
</dbReference>
<feature type="transmembrane region" description="Helical" evidence="5">
    <location>
        <begin position="89"/>
        <end position="110"/>
    </location>
</feature>
<evidence type="ECO:0000259" key="6">
    <source>
        <dbReference type="PROSITE" id="PS50850"/>
    </source>
</evidence>
<evidence type="ECO:0000256" key="3">
    <source>
        <dbReference type="ARBA" id="ARBA00022989"/>
    </source>
</evidence>
<feature type="transmembrane region" description="Helical" evidence="5">
    <location>
        <begin position="278"/>
        <end position="296"/>
    </location>
</feature>
<feature type="transmembrane region" description="Helical" evidence="5">
    <location>
        <begin position="147"/>
        <end position="169"/>
    </location>
</feature>
<dbReference type="PANTHER" id="PTHR23501">
    <property type="entry name" value="MAJOR FACILITATOR SUPERFAMILY"/>
    <property type="match status" value="1"/>
</dbReference>
<dbReference type="InterPro" id="IPR020846">
    <property type="entry name" value="MFS_dom"/>
</dbReference>
<evidence type="ECO:0000313" key="7">
    <source>
        <dbReference type="EMBL" id="SVC37046.1"/>
    </source>
</evidence>
<dbReference type="PROSITE" id="PS50850">
    <property type="entry name" value="MFS"/>
    <property type="match status" value="1"/>
</dbReference>
<keyword evidence="3 5" id="KW-1133">Transmembrane helix</keyword>
<dbReference type="InterPro" id="IPR011701">
    <property type="entry name" value="MFS"/>
</dbReference>
<dbReference type="Gene3D" id="1.20.1250.20">
    <property type="entry name" value="MFS general substrate transporter like domains"/>
    <property type="match status" value="1"/>
</dbReference>
<gene>
    <name evidence="7" type="ORF">METZ01_LOCUS289900</name>
</gene>